<feature type="transmembrane region" description="Helical" evidence="7">
    <location>
        <begin position="666"/>
        <end position="686"/>
    </location>
</feature>
<sequence length="1052" mass="118513">MESKSKSPLQRTELEASPYRRTANSIPPRSNSNRNMDNSIRRPRSQHESSDATASRNSPATNRIVPSLEDNECKENHPVSFKSPIKFGGSSPDVSLLKTRKKKTNRRNSSSSDTTAAFSSPSGQSFRHIGDDKEDNDDPGSVKDDFVQIMSRHRSGKNEIHGLCGCMTTVGELMRAKSYLFGTSPDDASRRNFKGETVLHAFSNNKALAAVIGNPNNEDYETKDFLTLFSQPSIDKDSSDQLNKLVEKFLVDDLLPCFLGAPMVENNDGKIPFEAGLIDWIETSQKEIHDPHDDTGYFSAYTHKVSGAVTHAWESTSTTLMSAIALRGKSALKVPGNQRQGIPHDDDIENRDTMSTGSVASSSQSLGRSKMTPHARFCLRMLSLILDELEKRNVGMGRQMIQDVTSPSDLCTSIVEKVASIPHLLEVIFSINDDTDLEFALSTKIVRRVLVDKHSVGPWLTSMLQSPQRQISQRAIDYLQIVSKLCAGKQKRGQKGFKQKEEANNSEAPNHNDLIDEVSRLNDFIPSLLALGDRVIEEVSTTLIVKKVLDKMIARPFVATVVLMDATMLILMILGFRAAVNGMIMGDDLDTVLKWIYVANTGIFYFIISEIGKFVSLFLLSKTHSRNYLLSFWNLIDILAVLLTAISSVAMRWHFHGENGVENAKFLRGLLAITTGFLWLRVLNFLKAINMQLATFVLAILQITKDIFWFCVILLTLVVSFSQMFFTLLAPSTCATENSTDTTKQCQQSEYLLKVYTILLGDFGDFKRDDFATSFSVFLVVFYSFFVTVVLLNVLIAIASDSYEKCLIKSEKLFGRARVMLIAELASFQTLLRRKDQDDTPSSLSSKWWTSSRLNENWSRGSVLFFGLSMFVMVCWTFSELVVVFLKGERVGSVLLSFSSVFINIGLYIIIMVFLDRNSATKNDLNRNNEWSNILQKMVHWVLGVSRRATKDSSKSMRQDIWHGRVEFLQREMDQIADRQTDLVISQSENLQNMMNMSEARVRTEINLIESRFKILETSVQEERDETKKMNANILNALNEMKMFASGDRSEM</sequence>
<dbReference type="PANTHER" id="PTHR10582">
    <property type="entry name" value="TRANSIENT RECEPTOR POTENTIAL ION CHANNEL PROTEIN"/>
    <property type="match status" value="1"/>
</dbReference>
<feature type="region of interest" description="Disordered" evidence="6">
    <location>
        <begin position="1"/>
        <end position="143"/>
    </location>
</feature>
<reference evidence="9 10" key="1">
    <citation type="submission" date="2016-09" db="EMBL/GenBank/DDBJ databases">
        <title>Extensive genetic diversity and differential bi-allelic expression allows diatom success in the polar Southern Ocean.</title>
        <authorList>
            <consortium name="DOE Joint Genome Institute"/>
            <person name="Mock T."/>
            <person name="Otillar R.P."/>
            <person name="Strauss J."/>
            <person name="Dupont C."/>
            <person name="Frickenhaus S."/>
            <person name="Maumus F."/>
            <person name="Mcmullan M."/>
            <person name="Sanges R."/>
            <person name="Schmutz J."/>
            <person name="Toseland A."/>
            <person name="Valas R."/>
            <person name="Veluchamy A."/>
            <person name="Ward B.J."/>
            <person name="Allen A."/>
            <person name="Barry K."/>
            <person name="Falciatore A."/>
            <person name="Ferrante M."/>
            <person name="Fortunato A.E."/>
            <person name="Gloeckner G."/>
            <person name="Gruber A."/>
            <person name="Hipkin R."/>
            <person name="Janech M."/>
            <person name="Kroth P."/>
            <person name="Leese F."/>
            <person name="Lindquist E."/>
            <person name="Lyon B.R."/>
            <person name="Martin J."/>
            <person name="Mayer C."/>
            <person name="Parker M."/>
            <person name="Quesneville H."/>
            <person name="Raymond J."/>
            <person name="Uhlig C."/>
            <person name="Valentin K.U."/>
            <person name="Worden A.Z."/>
            <person name="Armbrust E.V."/>
            <person name="Bowler C."/>
            <person name="Green B."/>
            <person name="Moulton V."/>
            <person name="Van Oosterhout C."/>
            <person name="Grigoriev I."/>
        </authorList>
    </citation>
    <scope>NUCLEOTIDE SEQUENCE [LARGE SCALE GENOMIC DNA]</scope>
    <source>
        <strain evidence="9 10">CCMP1102</strain>
    </source>
</reference>
<feature type="compositionally biased region" description="Low complexity" evidence="6">
    <location>
        <begin position="24"/>
        <end position="35"/>
    </location>
</feature>
<name>A0A1E7EU53_9STRA</name>
<dbReference type="InParanoid" id="A0A1E7EU53"/>
<feature type="compositionally biased region" description="Polar residues" evidence="6">
    <location>
        <begin position="51"/>
        <end position="61"/>
    </location>
</feature>
<feature type="transmembrane region" description="Helical" evidence="7">
    <location>
        <begin position="892"/>
        <end position="915"/>
    </location>
</feature>
<keyword evidence="5 7" id="KW-0472">Membrane</keyword>
<keyword evidence="4 7" id="KW-1133">Transmembrane helix</keyword>
<dbReference type="GO" id="GO:0005886">
    <property type="term" value="C:plasma membrane"/>
    <property type="evidence" value="ECO:0007669"/>
    <property type="project" value="TreeGrafter"/>
</dbReference>
<feature type="transmembrane region" description="Helical" evidence="7">
    <location>
        <begin position="596"/>
        <end position="620"/>
    </location>
</feature>
<feature type="region of interest" description="Disordered" evidence="6">
    <location>
        <begin position="335"/>
        <end position="368"/>
    </location>
</feature>
<dbReference type="AlphaFoldDB" id="A0A1E7EU53"/>
<evidence type="ECO:0000313" key="10">
    <source>
        <dbReference type="Proteomes" id="UP000095751"/>
    </source>
</evidence>
<dbReference type="PANTHER" id="PTHR10582:SF2">
    <property type="entry name" value="INACTIVE"/>
    <property type="match status" value="1"/>
</dbReference>
<evidence type="ECO:0000256" key="3">
    <source>
        <dbReference type="ARBA" id="ARBA00022737"/>
    </source>
</evidence>
<dbReference type="OrthoDB" id="43160at2759"/>
<keyword evidence="10" id="KW-1185">Reference proteome</keyword>
<protein>
    <recommendedName>
        <fullName evidence="8">Ion transport domain-containing protein</fullName>
    </recommendedName>
</protein>
<feature type="domain" description="Ion transport" evidence="8">
    <location>
        <begin position="584"/>
        <end position="805"/>
    </location>
</feature>
<evidence type="ECO:0000256" key="4">
    <source>
        <dbReference type="ARBA" id="ARBA00022989"/>
    </source>
</evidence>
<dbReference type="EMBL" id="KV784375">
    <property type="protein sequence ID" value="OEU09377.1"/>
    <property type="molecule type" value="Genomic_DNA"/>
</dbReference>
<keyword evidence="3" id="KW-0677">Repeat</keyword>
<organism evidence="9 10">
    <name type="scientific">Fragilariopsis cylindrus CCMP1102</name>
    <dbReference type="NCBI Taxonomy" id="635003"/>
    <lineage>
        <taxon>Eukaryota</taxon>
        <taxon>Sar</taxon>
        <taxon>Stramenopiles</taxon>
        <taxon>Ochrophyta</taxon>
        <taxon>Bacillariophyta</taxon>
        <taxon>Bacillariophyceae</taxon>
        <taxon>Bacillariophycidae</taxon>
        <taxon>Bacillariales</taxon>
        <taxon>Bacillariaceae</taxon>
        <taxon>Fragilariopsis</taxon>
    </lineage>
</organism>
<evidence type="ECO:0000256" key="2">
    <source>
        <dbReference type="ARBA" id="ARBA00022692"/>
    </source>
</evidence>
<evidence type="ECO:0000256" key="5">
    <source>
        <dbReference type="ARBA" id="ARBA00023136"/>
    </source>
</evidence>
<evidence type="ECO:0000256" key="7">
    <source>
        <dbReference type="SAM" id="Phobius"/>
    </source>
</evidence>
<dbReference type="Proteomes" id="UP000095751">
    <property type="component" value="Unassembled WGS sequence"/>
</dbReference>
<dbReference type="KEGG" id="fcy:FRACYDRAFT_248226"/>
<dbReference type="InterPro" id="IPR024862">
    <property type="entry name" value="TRPV"/>
</dbReference>
<accession>A0A1E7EU53</accession>
<feature type="transmembrane region" description="Helical" evidence="7">
    <location>
        <begin position="632"/>
        <end position="654"/>
    </location>
</feature>
<feature type="compositionally biased region" description="Low complexity" evidence="6">
    <location>
        <begin position="107"/>
        <end position="122"/>
    </location>
</feature>
<dbReference type="Pfam" id="PF00520">
    <property type="entry name" value="Ion_trans"/>
    <property type="match status" value="1"/>
</dbReference>
<evidence type="ECO:0000256" key="6">
    <source>
        <dbReference type="SAM" id="MobiDB-lite"/>
    </source>
</evidence>
<evidence type="ECO:0000256" key="1">
    <source>
        <dbReference type="ARBA" id="ARBA00004141"/>
    </source>
</evidence>
<proteinExistence type="predicted"/>
<evidence type="ECO:0000259" key="8">
    <source>
        <dbReference type="Pfam" id="PF00520"/>
    </source>
</evidence>
<feature type="compositionally biased region" description="Polar residues" evidence="6">
    <location>
        <begin position="353"/>
        <end position="367"/>
    </location>
</feature>
<feature type="transmembrane region" description="Helical" evidence="7">
    <location>
        <begin position="775"/>
        <end position="799"/>
    </location>
</feature>
<evidence type="ECO:0000313" key="9">
    <source>
        <dbReference type="EMBL" id="OEU09377.1"/>
    </source>
</evidence>
<comment type="subcellular location">
    <subcellularLocation>
        <location evidence="1">Membrane</location>
        <topology evidence="1">Multi-pass membrane protein</topology>
    </subcellularLocation>
</comment>
<dbReference type="GO" id="GO:0098703">
    <property type="term" value="P:calcium ion import across plasma membrane"/>
    <property type="evidence" value="ECO:0007669"/>
    <property type="project" value="TreeGrafter"/>
</dbReference>
<feature type="transmembrane region" description="Helical" evidence="7">
    <location>
        <begin position="707"/>
        <end position="730"/>
    </location>
</feature>
<feature type="compositionally biased region" description="Polar residues" evidence="6">
    <location>
        <begin position="1"/>
        <end position="10"/>
    </location>
</feature>
<dbReference type="GO" id="GO:0005216">
    <property type="term" value="F:monoatomic ion channel activity"/>
    <property type="evidence" value="ECO:0007669"/>
    <property type="project" value="InterPro"/>
</dbReference>
<feature type="transmembrane region" description="Helical" evidence="7">
    <location>
        <begin position="863"/>
        <end position="886"/>
    </location>
</feature>
<feature type="transmembrane region" description="Helical" evidence="7">
    <location>
        <begin position="556"/>
        <end position="576"/>
    </location>
</feature>
<dbReference type="InterPro" id="IPR005821">
    <property type="entry name" value="Ion_trans_dom"/>
</dbReference>
<keyword evidence="2 7" id="KW-0812">Transmembrane</keyword>
<gene>
    <name evidence="9" type="ORF">FRACYDRAFT_248226</name>
</gene>